<sequence>MGDDIDITRGGIIAIDPDDLRGIGNRILYASVAVDLAEQELLAIPDIIAATTVGPMPCLWAATTQLRSAGEALTRLASTTGTLSDVYELAELRAQQHLIAGTDRRLEQAYQLRIDELLRNNVHLPAVEAALRQEWDSHRTDGFVLGEDPSPLAPENLAALMLGPITPGLFALLSAGRILSAGIAIVGDSGGVVPASKPLTATPGVAVVRGADAPAAAPALRPGDVLVTRGADPVPVRRAPASLTDAIARVPSGKAPQVRVETYELNDGSRRFVAYVDGTRPAGGKAEPWNMRSNKDAYLDHEESDSYKATVAALKDAGADASTPVDLVGYSQGGMITGLIAQSGEFDVQGVFTVGSPIEPQLPADVLDVAVRHTDDLVAVLAGGGAADGTGSPDSLVITRTAVPGHGIDPHMPAHQLAEYQETVRRAEQSGDPRMDVIREHFAALDGAKITSRDYTATTVLPDASPQW</sequence>
<dbReference type="Proteomes" id="UP001500731">
    <property type="component" value="Unassembled WGS sequence"/>
</dbReference>
<evidence type="ECO:0000313" key="2">
    <source>
        <dbReference type="Proteomes" id="UP001500731"/>
    </source>
</evidence>
<organism evidence="1 2">
    <name type="scientific">Microbacterium panaciterrae</name>
    <dbReference type="NCBI Taxonomy" id="985759"/>
    <lineage>
        <taxon>Bacteria</taxon>
        <taxon>Bacillati</taxon>
        <taxon>Actinomycetota</taxon>
        <taxon>Actinomycetes</taxon>
        <taxon>Micrococcales</taxon>
        <taxon>Microbacteriaceae</taxon>
        <taxon>Microbacterium</taxon>
    </lineage>
</organism>
<dbReference type="InterPro" id="IPR029058">
    <property type="entry name" value="AB_hydrolase_fold"/>
</dbReference>
<accession>A0ABP8P4G6</accession>
<gene>
    <name evidence="1" type="ORF">GCM10023171_05330</name>
</gene>
<evidence type="ECO:0000313" key="1">
    <source>
        <dbReference type="EMBL" id="GAA4479668.1"/>
    </source>
</evidence>
<dbReference type="EMBL" id="BAABGP010000004">
    <property type="protein sequence ID" value="GAA4479668.1"/>
    <property type="molecule type" value="Genomic_DNA"/>
</dbReference>
<dbReference type="SUPFAM" id="SSF53474">
    <property type="entry name" value="alpha/beta-Hydrolases"/>
    <property type="match status" value="1"/>
</dbReference>
<dbReference type="RefSeq" id="WP_345184082.1">
    <property type="nucleotide sequence ID" value="NZ_BAABGP010000004.1"/>
</dbReference>
<comment type="caution">
    <text evidence="1">The sequence shown here is derived from an EMBL/GenBank/DDBJ whole genome shotgun (WGS) entry which is preliminary data.</text>
</comment>
<dbReference type="Gene3D" id="3.40.50.1820">
    <property type="entry name" value="alpha/beta hydrolase"/>
    <property type="match status" value="1"/>
</dbReference>
<reference evidence="2" key="1">
    <citation type="journal article" date="2019" name="Int. J. Syst. Evol. Microbiol.">
        <title>The Global Catalogue of Microorganisms (GCM) 10K type strain sequencing project: providing services to taxonomists for standard genome sequencing and annotation.</title>
        <authorList>
            <consortium name="The Broad Institute Genomics Platform"/>
            <consortium name="The Broad Institute Genome Sequencing Center for Infectious Disease"/>
            <person name="Wu L."/>
            <person name="Ma J."/>
        </authorList>
    </citation>
    <scope>NUCLEOTIDE SEQUENCE [LARGE SCALE GENOMIC DNA]</scope>
    <source>
        <strain evidence="2">JCM 17839</strain>
    </source>
</reference>
<name>A0ABP8P4G6_9MICO</name>
<protein>
    <recommendedName>
        <fullName evidence="3">Alpha/beta hydrolase</fullName>
    </recommendedName>
</protein>
<evidence type="ECO:0008006" key="3">
    <source>
        <dbReference type="Google" id="ProtNLM"/>
    </source>
</evidence>
<keyword evidence="2" id="KW-1185">Reference proteome</keyword>
<proteinExistence type="predicted"/>